<keyword evidence="1 5" id="KW-0489">Methyltransferase</keyword>
<dbReference type="InterPro" id="IPR029063">
    <property type="entry name" value="SAM-dependent_MTases_sf"/>
</dbReference>
<name>A0A541BA21_9NOCA</name>
<comment type="caution">
    <text evidence="5">The sequence shown here is derived from an EMBL/GenBank/DDBJ whole genome shotgun (WGS) entry which is preliminary data.</text>
</comment>
<proteinExistence type="predicted"/>
<dbReference type="Proteomes" id="UP000316256">
    <property type="component" value="Unassembled WGS sequence"/>
</dbReference>
<keyword evidence="6" id="KW-1185">Reference proteome</keyword>
<evidence type="ECO:0000256" key="1">
    <source>
        <dbReference type="ARBA" id="ARBA00022603"/>
    </source>
</evidence>
<dbReference type="GO" id="GO:0032259">
    <property type="term" value="P:methylation"/>
    <property type="evidence" value="ECO:0007669"/>
    <property type="project" value="UniProtKB-KW"/>
</dbReference>
<dbReference type="Pfam" id="PF13649">
    <property type="entry name" value="Methyltransf_25"/>
    <property type="match status" value="1"/>
</dbReference>
<organism evidence="5 6">
    <name type="scientific">Rhodococcus spelaei</name>
    <dbReference type="NCBI Taxonomy" id="2546320"/>
    <lineage>
        <taxon>Bacteria</taxon>
        <taxon>Bacillati</taxon>
        <taxon>Actinomycetota</taxon>
        <taxon>Actinomycetes</taxon>
        <taxon>Mycobacteriales</taxon>
        <taxon>Nocardiaceae</taxon>
        <taxon>Rhodococcus</taxon>
    </lineage>
</organism>
<dbReference type="EMBL" id="VIGH01000004">
    <property type="protein sequence ID" value="TQF69174.1"/>
    <property type="molecule type" value="Genomic_DNA"/>
</dbReference>
<dbReference type="AlphaFoldDB" id="A0A541BA21"/>
<dbReference type="Gene3D" id="3.40.50.150">
    <property type="entry name" value="Vaccinia Virus protein VP39"/>
    <property type="match status" value="1"/>
</dbReference>
<dbReference type="PANTHER" id="PTHR43464">
    <property type="entry name" value="METHYLTRANSFERASE"/>
    <property type="match status" value="1"/>
</dbReference>
<reference evidence="5 6" key="1">
    <citation type="submission" date="2019-06" db="EMBL/GenBank/DDBJ databases">
        <title>Rhodococcus spaelei sp. nov., isolated from a cave.</title>
        <authorList>
            <person name="Lee S.D."/>
        </authorList>
    </citation>
    <scope>NUCLEOTIDE SEQUENCE [LARGE SCALE GENOMIC DNA]</scope>
    <source>
        <strain evidence="5 6">C9-5</strain>
    </source>
</reference>
<dbReference type="RefSeq" id="WP_142098879.1">
    <property type="nucleotide sequence ID" value="NZ_VIGH01000004.1"/>
</dbReference>
<sequence>MDSHDWDTRYAGDELLWGSAASATVVEQVTSVPAGRALDLGCGEGRNALWLATRGWQVTAVDFSAVALNKAQRSAAPLPRSVRGRIDWALGNVTNLEFGTDYDLALAVYLHLCPDERAAVLRRAVAALRPGGILLILDQHPDPDRLDDESHSTAIELEAALGDLLTITVAVRRVRETEQGPAVDNLVVGFRTSVGS</sequence>
<evidence type="ECO:0000259" key="4">
    <source>
        <dbReference type="Pfam" id="PF13649"/>
    </source>
</evidence>
<dbReference type="SUPFAM" id="SSF53335">
    <property type="entry name" value="S-adenosyl-L-methionine-dependent methyltransferases"/>
    <property type="match status" value="1"/>
</dbReference>
<keyword evidence="2 5" id="KW-0808">Transferase</keyword>
<dbReference type="InterPro" id="IPR041698">
    <property type="entry name" value="Methyltransf_25"/>
</dbReference>
<evidence type="ECO:0000256" key="2">
    <source>
        <dbReference type="ARBA" id="ARBA00022679"/>
    </source>
</evidence>
<dbReference type="PANTHER" id="PTHR43464:SF19">
    <property type="entry name" value="UBIQUINONE BIOSYNTHESIS O-METHYLTRANSFERASE, MITOCHONDRIAL"/>
    <property type="match status" value="1"/>
</dbReference>
<dbReference type="OrthoDB" id="9786503at2"/>
<keyword evidence="3" id="KW-0949">S-adenosyl-L-methionine</keyword>
<dbReference type="GO" id="GO:0008168">
    <property type="term" value="F:methyltransferase activity"/>
    <property type="evidence" value="ECO:0007669"/>
    <property type="project" value="UniProtKB-KW"/>
</dbReference>
<evidence type="ECO:0000256" key="3">
    <source>
        <dbReference type="ARBA" id="ARBA00022691"/>
    </source>
</evidence>
<feature type="domain" description="Methyltransferase" evidence="4">
    <location>
        <begin position="38"/>
        <end position="132"/>
    </location>
</feature>
<evidence type="ECO:0000313" key="5">
    <source>
        <dbReference type="EMBL" id="TQF69174.1"/>
    </source>
</evidence>
<dbReference type="CDD" id="cd02440">
    <property type="entry name" value="AdoMet_MTases"/>
    <property type="match status" value="1"/>
</dbReference>
<accession>A0A541BA21</accession>
<gene>
    <name evidence="5" type="ORF">FK531_10450</name>
</gene>
<evidence type="ECO:0000313" key="6">
    <source>
        <dbReference type="Proteomes" id="UP000316256"/>
    </source>
</evidence>
<protein>
    <submittedName>
        <fullName evidence="5">Methyltransferase domain-containing protein</fullName>
    </submittedName>
</protein>